<accession>A0A4D6Y2H1</accession>
<dbReference type="PANTHER" id="PTHR20982:SF3">
    <property type="entry name" value="MITOCHONDRIAL RIBOSOME RECYCLING FACTOR PSEUDO 1"/>
    <property type="match status" value="1"/>
</dbReference>
<dbReference type="AlphaFoldDB" id="A0A4D6Y2H1"/>
<dbReference type="Pfam" id="PF01765">
    <property type="entry name" value="RRF"/>
    <property type="match status" value="1"/>
</dbReference>
<dbReference type="PANTHER" id="PTHR20982">
    <property type="entry name" value="RIBOSOME RECYCLING FACTOR"/>
    <property type="match status" value="1"/>
</dbReference>
<proteinExistence type="inferred from homology"/>
<comment type="function">
    <text evidence="5 6">Responsible for the release of ribosomes from messenger RNA at the termination of protein biosynthesis. May increase the efficiency of translation by recycling ribosomes from one round of translation to another.</text>
</comment>
<dbReference type="RefSeq" id="WP_158362496.1">
    <property type="nucleotide sequence ID" value="NZ_CP034864.1"/>
</dbReference>
<dbReference type="GO" id="GO:0043023">
    <property type="term" value="F:ribosomal large subunit binding"/>
    <property type="evidence" value="ECO:0007669"/>
    <property type="project" value="TreeGrafter"/>
</dbReference>
<keyword evidence="3 6" id="KW-0963">Cytoplasm</keyword>
<keyword evidence="4 6" id="KW-0648">Protein biosynthesis</keyword>
<dbReference type="OrthoDB" id="9804006at2"/>
<organism evidence="8 9">
    <name type="scientific">Buchnera aphidicola</name>
    <name type="common">Macrosiphoniella sanborni</name>
    <dbReference type="NCBI Taxonomy" id="1241865"/>
    <lineage>
        <taxon>Bacteria</taxon>
        <taxon>Pseudomonadati</taxon>
        <taxon>Pseudomonadota</taxon>
        <taxon>Gammaproteobacteria</taxon>
        <taxon>Enterobacterales</taxon>
        <taxon>Erwiniaceae</taxon>
        <taxon>Buchnera</taxon>
    </lineage>
</organism>
<dbReference type="InterPro" id="IPR002661">
    <property type="entry name" value="Ribosome_recyc_fac"/>
</dbReference>
<gene>
    <name evidence="6" type="primary">frr</name>
    <name evidence="8" type="ORF">D9V74_01090</name>
</gene>
<dbReference type="SUPFAM" id="SSF55194">
    <property type="entry name" value="Ribosome recycling factor, RRF"/>
    <property type="match status" value="1"/>
</dbReference>
<dbReference type="Proteomes" id="UP000298745">
    <property type="component" value="Chromosome"/>
</dbReference>
<comment type="subcellular location">
    <subcellularLocation>
        <location evidence="1 6">Cytoplasm</location>
    </subcellularLocation>
</comment>
<dbReference type="Gene3D" id="1.10.132.20">
    <property type="entry name" value="Ribosome-recycling factor"/>
    <property type="match status" value="1"/>
</dbReference>
<dbReference type="FunFam" id="3.30.1360.40:FF:000001">
    <property type="entry name" value="Ribosome-recycling factor"/>
    <property type="match status" value="1"/>
</dbReference>
<evidence type="ECO:0000313" key="8">
    <source>
        <dbReference type="EMBL" id="QCI23782.1"/>
    </source>
</evidence>
<dbReference type="InterPro" id="IPR023584">
    <property type="entry name" value="Ribosome_recyc_fac_dom"/>
</dbReference>
<comment type="similarity">
    <text evidence="2 6">Belongs to the RRF family.</text>
</comment>
<evidence type="ECO:0000256" key="3">
    <source>
        <dbReference type="ARBA" id="ARBA00022490"/>
    </source>
</evidence>
<reference evidence="8 9" key="2">
    <citation type="submission" date="2019-05" db="EMBL/GenBank/DDBJ databases">
        <title>Genome evolution of the obligate endosymbiont Buchnera aphidicola.</title>
        <authorList>
            <person name="Moran N.A."/>
        </authorList>
    </citation>
    <scope>NUCLEOTIDE SEQUENCE [LARGE SCALE GENOMIC DNA]</scope>
    <source>
        <strain evidence="8 9">Msa</strain>
    </source>
</reference>
<evidence type="ECO:0000256" key="2">
    <source>
        <dbReference type="ARBA" id="ARBA00005912"/>
    </source>
</evidence>
<dbReference type="CDD" id="cd00520">
    <property type="entry name" value="RRF"/>
    <property type="match status" value="1"/>
</dbReference>
<feature type="domain" description="Ribosome recycling factor" evidence="7">
    <location>
        <begin position="20"/>
        <end position="183"/>
    </location>
</feature>
<dbReference type="FunFam" id="1.10.132.20:FF:000001">
    <property type="entry name" value="Ribosome-recycling factor"/>
    <property type="match status" value="1"/>
</dbReference>
<dbReference type="EMBL" id="CP034864">
    <property type="protein sequence ID" value="QCI23782.1"/>
    <property type="molecule type" value="Genomic_DNA"/>
</dbReference>
<evidence type="ECO:0000256" key="1">
    <source>
        <dbReference type="ARBA" id="ARBA00004496"/>
    </source>
</evidence>
<dbReference type="NCBIfam" id="TIGR00496">
    <property type="entry name" value="frr"/>
    <property type="match status" value="1"/>
</dbReference>
<evidence type="ECO:0000313" key="9">
    <source>
        <dbReference type="Proteomes" id="UP000298745"/>
    </source>
</evidence>
<name>A0A4D6Y2H1_9GAMM</name>
<dbReference type="HAMAP" id="MF_00040">
    <property type="entry name" value="RRF"/>
    <property type="match status" value="1"/>
</dbReference>
<dbReference type="GO" id="GO:0002184">
    <property type="term" value="P:cytoplasmic translational termination"/>
    <property type="evidence" value="ECO:0007669"/>
    <property type="project" value="TreeGrafter"/>
</dbReference>
<evidence type="ECO:0000256" key="6">
    <source>
        <dbReference type="HAMAP-Rule" id="MF_00040"/>
    </source>
</evidence>
<dbReference type="Gene3D" id="3.30.1360.40">
    <property type="match status" value="1"/>
</dbReference>
<sequence>MINQIDIKTREKMKLCLQIFQNNINNIQTGRASPHLLNNIYIEYFGTKTHLNQLSNITVENSHTLKINIFDISITSLIQKAILNSKLDLNPIIRGKDILIPIPVLTEERRKKLVKVIRNEAENSRISIRNIRRDANDKIKKYLKKKIINEDDEHTSQSKIQMITNEYIKQIDSILLKKELELMKL</sequence>
<evidence type="ECO:0000259" key="7">
    <source>
        <dbReference type="Pfam" id="PF01765"/>
    </source>
</evidence>
<dbReference type="GO" id="GO:0005829">
    <property type="term" value="C:cytosol"/>
    <property type="evidence" value="ECO:0007669"/>
    <property type="project" value="GOC"/>
</dbReference>
<protein>
    <recommendedName>
        <fullName evidence="6">Ribosome-recycling factor</fullName>
        <shortName evidence="6">RRF</shortName>
    </recommendedName>
    <alternativeName>
        <fullName evidence="6">Ribosome-releasing factor</fullName>
    </alternativeName>
</protein>
<reference evidence="8 9" key="1">
    <citation type="submission" date="2018-12" db="EMBL/GenBank/DDBJ databases">
        <authorList>
            <person name="Chong R.A."/>
        </authorList>
    </citation>
    <scope>NUCLEOTIDE SEQUENCE [LARGE SCALE GENOMIC DNA]</scope>
    <source>
        <strain evidence="8 9">Msa</strain>
    </source>
</reference>
<dbReference type="InterPro" id="IPR036191">
    <property type="entry name" value="RRF_sf"/>
</dbReference>
<evidence type="ECO:0000256" key="4">
    <source>
        <dbReference type="ARBA" id="ARBA00022917"/>
    </source>
</evidence>
<evidence type="ECO:0000256" key="5">
    <source>
        <dbReference type="ARBA" id="ARBA00025050"/>
    </source>
</evidence>